<dbReference type="Pfam" id="PF18557">
    <property type="entry name" value="NepR"/>
    <property type="match status" value="1"/>
</dbReference>
<accession>A0A086Y852</accession>
<evidence type="ECO:0000313" key="3">
    <source>
        <dbReference type="Proteomes" id="UP000028826"/>
    </source>
</evidence>
<sequence>MTDKPKEATLRLQIDENLRRVYQEKVEEAIPSRLMDLLSRLKDQDQAVGSDEESPR</sequence>
<gene>
    <name evidence="2" type="ORF">CN97_12930</name>
</gene>
<dbReference type="EMBL" id="JGYG01000003">
    <property type="protein sequence ID" value="KFI30452.1"/>
    <property type="molecule type" value="Genomic_DNA"/>
</dbReference>
<dbReference type="STRING" id="195105.CN97_12930"/>
<dbReference type="RefSeq" id="WP_165496692.1">
    <property type="nucleotide sequence ID" value="NZ_CP035510.1"/>
</dbReference>
<comment type="caution">
    <text evidence="2">The sequence shown here is derived from an EMBL/GenBank/DDBJ whole genome shotgun (WGS) entry which is preliminary data.</text>
</comment>
<dbReference type="InterPro" id="IPR041649">
    <property type="entry name" value="NepR"/>
</dbReference>
<protein>
    <submittedName>
        <fullName evidence="2">RNA polymerase sigma-70 factor</fullName>
    </submittedName>
</protein>
<feature type="domain" description="Anti-sigma factor NepR" evidence="1">
    <location>
        <begin position="13"/>
        <end position="45"/>
    </location>
</feature>
<reference evidence="2 3" key="1">
    <citation type="submission" date="2014-03" db="EMBL/GenBank/DDBJ databases">
        <title>Genome of Haematobacter massiliensis CCUG 47968.</title>
        <authorList>
            <person name="Wang D."/>
            <person name="Wang G."/>
        </authorList>
    </citation>
    <scope>NUCLEOTIDE SEQUENCE [LARGE SCALE GENOMIC DNA]</scope>
    <source>
        <strain evidence="2 3">CCUG 47968</strain>
    </source>
</reference>
<dbReference type="Proteomes" id="UP000028826">
    <property type="component" value="Unassembled WGS sequence"/>
</dbReference>
<dbReference type="AlphaFoldDB" id="A0A086Y852"/>
<proteinExistence type="predicted"/>
<evidence type="ECO:0000259" key="1">
    <source>
        <dbReference type="Pfam" id="PF18557"/>
    </source>
</evidence>
<keyword evidence="3" id="KW-1185">Reference proteome</keyword>
<evidence type="ECO:0000313" key="2">
    <source>
        <dbReference type="EMBL" id="KFI30452.1"/>
    </source>
</evidence>
<organism evidence="2 3">
    <name type="scientific">Haematobacter massiliensis</name>
    <dbReference type="NCBI Taxonomy" id="195105"/>
    <lineage>
        <taxon>Bacteria</taxon>
        <taxon>Pseudomonadati</taxon>
        <taxon>Pseudomonadota</taxon>
        <taxon>Alphaproteobacteria</taxon>
        <taxon>Rhodobacterales</taxon>
        <taxon>Paracoccaceae</taxon>
        <taxon>Haematobacter</taxon>
    </lineage>
</organism>
<name>A0A086Y852_9RHOB</name>